<feature type="transmembrane region" description="Helical" evidence="1">
    <location>
        <begin position="266"/>
        <end position="284"/>
    </location>
</feature>
<dbReference type="InterPro" id="IPR050834">
    <property type="entry name" value="Glycosyltransf_2"/>
</dbReference>
<dbReference type="InterPro" id="IPR001173">
    <property type="entry name" value="Glyco_trans_2-like"/>
</dbReference>
<dbReference type="CDD" id="cd00761">
    <property type="entry name" value="Glyco_tranf_GTA_type"/>
    <property type="match status" value="1"/>
</dbReference>
<evidence type="ECO:0000313" key="3">
    <source>
        <dbReference type="EMBL" id="HFM96515.1"/>
    </source>
</evidence>
<proteinExistence type="predicted"/>
<dbReference type="Gene3D" id="3.90.550.10">
    <property type="entry name" value="Spore Coat Polysaccharide Biosynthesis Protein SpsA, Chain A"/>
    <property type="match status" value="1"/>
</dbReference>
<evidence type="ECO:0000259" key="2">
    <source>
        <dbReference type="Pfam" id="PF00535"/>
    </source>
</evidence>
<name>A0A7C3PCT3_9CYAN</name>
<feature type="domain" description="Glycosyltransferase 2-like" evidence="2">
    <location>
        <begin position="33"/>
        <end position="190"/>
    </location>
</feature>
<dbReference type="Pfam" id="PF00535">
    <property type="entry name" value="Glycos_transf_2"/>
    <property type="match status" value="1"/>
</dbReference>
<dbReference type="PANTHER" id="PTHR43685">
    <property type="entry name" value="GLYCOSYLTRANSFERASE"/>
    <property type="match status" value="1"/>
</dbReference>
<feature type="transmembrane region" description="Helical" evidence="1">
    <location>
        <begin position="291"/>
        <end position="310"/>
    </location>
</feature>
<accession>A0A7C3PCT3</accession>
<evidence type="ECO:0000256" key="1">
    <source>
        <dbReference type="SAM" id="Phobius"/>
    </source>
</evidence>
<keyword evidence="3" id="KW-0808">Transferase</keyword>
<dbReference type="EMBL" id="DSRU01000025">
    <property type="protein sequence ID" value="HFM96515.1"/>
    <property type="molecule type" value="Genomic_DNA"/>
</dbReference>
<organism evidence="3">
    <name type="scientific">Oscillatoriales cyanobacterium SpSt-418</name>
    <dbReference type="NCBI Taxonomy" id="2282169"/>
    <lineage>
        <taxon>Bacteria</taxon>
        <taxon>Bacillati</taxon>
        <taxon>Cyanobacteriota</taxon>
        <taxon>Cyanophyceae</taxon>
        <taxon>Oscillatoriophycideae</taxon>
        <taxon>Oscillatoriales</taxon>
    </lineage>
</organism>
<dbReference type="PANTHER" id="PTHR43685:SF3">
    <property type="entry name" value="SLR2126 PROTEIN"/>
    <property type="match status" value="1"/>
</dbReference>
<keyword evidence="1" id="KW-0812">Transmembrane</keyword>
<sequence>MQQAFTARSRYSKRNSAKEPIVKIDKANAPFLSVIVPVYNGEKTLAFCLDAIAQSDYSLWELIVVDDGSTDRSAFLAERFPALVVRSAEQQGAAAARNYGAQLARGNYLFFIDADCEVHPDTFSRMVAFLQRHPEADAVFGSYDDAPKPRGFVAQYRNLLHHYVHQTGSEEASTFWTGCGVVKRSMFQKVGGFNPQMRMLEDIDLGYRIRRAGGKICLAKHVQVKHHKEWNLFSMIKTDVLDRGIPWTRMLLSQPSGLVDDLNLQVSSRLSVLAAYTLLLLLASGLLMPKLLLLSLLALAALLQLNWHLYCFFNRKRGGLFSVGAIVLHWIYYLYCGVSFGCGVVLHWLDNRQQKPFVVKSQGEASWRTW</sequence>
<reference evidence="3" key="1">
    <citation type="journal article" date="2020" name="mSystems">
        <title>Genome- and Community-Level Interaction Insights into Carbon Utilization and Element Cycling Functions of Hydrothermarchaeota in Hydrothermal Sediment.</title>
        <authorList>
            <person name="Zhou Z."/>
            <person name="Liu Y."/>
            <person name="Xu W."/>
            <person name="Pan J."/>
            <person name="Luo Z.H."/>
            <person name="Li M."/>
        </authorList>
    </citation>
    <scope>NUCLEOTIDE SEQUENCE [LARGE SCALE GENOMIC DNA]</scope>
    <source>
        <strain evidence="3">SpSt-418</strain>
    </source>
</reference>
<dbReference type="InterPro" id="IPR029044">
    <property type="entry name" value="Nucleotide-diphossugar_trans"/>
</dbReference>
<keyword evidence="1" id="KW-0472">Membrane</keyword>
<comment type="caution">
    <text evidence="3">The sequence shown here is derived from an EMBL/GenBank/DDBJ whole genome shotgun (WGS) entry which is preliminary data.</text>
</comment>
<gene>
    <name evidence="3" type="ORF">ENR64_01870</name>
</gene>
<dbReference type="SUPFAM" id="SSF53448">
    <property type="entry name" value="Nucleotide-diphospho-sugar transferases"/>
    <property type="match status" value="1"/>
</dbReference>
<feature type="transmembrane region" description="Helical" evidence="1">
    <location>
        <begin position="330"/>
        <end position="349"/>
    </location>
</feature>
<protein>
    <submittedName>
        <fullName evidence="3">Glycosyltransferase family 2 protein</fullName>
    </submittedName>
</protein>
<dbReference type="GO" id="GO:0016740">
    <property type="term" value="F:transferase activity"/>
    <property type="evidence" value="ECO:0007669"/>
    <property type="project" value="UniProtKB-KW"/>
</dbReference>
<keyword evidence="1" id="KW-1133">Transmembrane helix</keyword>
<dbReference type="AlphaFoldDB" id="A0A7C3PCT3"/>